<evidence type="ECO:0000313" key="2">
    <source>
        <dbReference type="Proteomes" id="UP000886501"/>
    </source>
</evidence>
<organism evidence="1 2">
    <name type="scientific">Thelephora ganbajun</name>
    <name type="common">Ganba fungus</name>
    <dbReference type="NCBI Taxonomy" id="370292"/>
    <lineage>
        <taxon>Eukaryota</taxon>
        <taxon>Fungi</taxon>
        <taxon>Dikarya</taxon>
        <taxon>Basidiomycota</taxon>
        <taxon>Agaricomycotina</taxon>
        <taxon>Agaricomycetes</taxon>
        <taxon>Thelephorales</taxon>
        <taxon>Thelephoraceae</taxon>
        <taxon>Thelephora</taxon>
    </lineage>
</organism>
<sequence length="1223" mass="136326">MQPPSANIRLAVAVSLVSIAIPGVIRVVSSPWTLLLLSPLIILLVAICFLCLNIFVGYVLDTTRPPKRSQLQNVARPFAFSTPAAWQAVITRSQWSHRSPKALAPLVPNYPSVSASLNDVLIMIVRDFVLAWYKDISSSPSFPTAVSSTLHSSINQALSRANNVDLASLIVKKIMPKITTHIEQFRQSEIALRGAALERKLTQSEELDILLAGRYASMGSGKLHPAVENLSSTFTRQTEEAHLKKLVHRILPLVLPEKEAKSKAVKIVVREIVACAVLFPVVEMLSDPDFWNKTIDEVAGAAIHQQRLVSKVRNVLEAQIPATPNPQVPGTRTPATEAITIRTDTRQFESFLRSISRCASLLDARRLKNDIVGEIRRTRMVLANHEKDDWIDGEKTEDVVSYLDRLYTAKKKVEQRIVVLGGEDDSKPIQSETPTANRLSLRDVLTTPTSLSYFMEFMDRRNRSLLVQFWLTVESFKNPLEAVNPDSSGEDDDELIQHSETVKEDIAMVNDLYFSSPTPHPALSVISAKHINAIRVFALDESTPNPSAERKVKRNVMLAQRQVERDMEGDFEDFQRSPLWFRVVGDTESNNTVTASVMSSSVISDGGSSPFNTFRGRNSPDPGLRANRSPIMINPPLTTRSESLPTLSTVSTERETPSRPTQSSLDLLMSSTEDAADSSRTPLFDESEDTKVGPVDDAQAQRMEAIQAALTDIIAFDNEESNHPRAETSDEVPLQRGSGFLSARRSDSRRQPSFDEEQDVEEERHDENDSNAQTALPLAGPGDLQLAYEIARLREKLNNLRTQDTMLDRLITKADLTGDTQELRLLRKSKSALNREIRELSFQKTQYELQESANRLVSDRTKLAIVNSTVGEEGGKSVVRYIVEVQQLAVDGSFATGWVVARRYNEFLQMHNRLRDKYALVRGLDFPGKRIVTGLSGHFVDTRRAALEKYMQNIIAIPAVCESEELRAFLSRDSPFIASEPQASSSKFLLPGKGLVKTMYKSVTESIDDMFFGPSMLDVLIQRLTTQAAEFAGIVGSSVHDEDLVAQALRASGNKATEDALANLSGDLKPLEGETSTSDFTAPICDLVLAIFELNKKNNWFRRQAVVIILQQVLGGTIERKIRDTFKALLEESRVMTFINAFKNGLWPDGKLKPPDIPRTLDEKERTRDEANRKLSALMPDLAANMIGRSNARRGARRIFAVLQNRRLNQHIVYTIIDEVNGS</sequence>
<evidence type="ECO:0000313" key="1">
    <source>
        <dbReference type="EMBL" id="KAF9650279.1"/>
    </source>
</evidence>
<comment type="caution">
    <text evidence="1">The sequence shown here is derived from an EMBL/GenBank/DDBJ whole genome shotgun (WGS) entry which is preliminary data.</text>
</comment>
<proteinExistence type="predicted"/>
<accession>A0ACB6ZL47</accession>
<dbReference type="Proteomes" id="UP000886501">
    <property type="component" value="Unassembled WGS sequence"/>
</dbReference>
<keyword evidence="2" id="KW-1185">Reference proteome</keyword>
<gene>
    <name evidence="1" type="ORF">BDM02DRAFT_3093340</name>
</gene>
<dbReference type="EMBL" id="MU117986">
    <property type="protein sequence ID" value="KAF9650279.1"/>
    <property type="molecule type" value="Genomic_DNA"/>
</dbReference>
<reference evidence="1" key="1">
    <citation type="submission" date="2019-10" db="EMBL/GenBank/DDBJ databases">
        <authorList>
            <consortium name="DOE Joint Genome Institute"/>
            <person name="Kuo A."/>
            <person name="Miyauchi S."/>
            <person name="Kiss E."/>
            <person name="Drula E."/>
            <person name="Kohler A."/>
            <person name="Sanchez-Garcia M."/>
            <person name="Andreopoulos B."/>
            <person name="Barry K.W."/>
            <person name="Bonito G."/>
            <person name="Buee M."/>
            <person name="Carver A."/>
            <person name="Chen C."/>
            <person name="Cichocki N."/>
            <person name="Clum A."/>
            <person name="Culley D."/>
            <person name="Crous P.W."/>
            <person name="Fauchery L."/>
            <person name="Girlanda M."/>
            <person name="Hayes R."/>
            <person name="Keri Z."/>
            <person name="Labutti K."/>
            <person name="Lipzen A."/>
            <person name="Lombard V."/>
            <person name="Magnuson J."/>
            <person name="Maillard F."/>
            <person name="Morin E."/>
            <person name="Murat C."/>
            <person name="Nolan M."/>
            <person name="Ohm R."/>
            <person name="Pangilinan J."/>
            <person name="Pereira M."/>
            <person name="Perotto S."/>
            <person name="Peter M."/>
            <person name="Riley R."/>
            <person name="Sitrit Y."/>
            <person name="Stielow B."/>
            <person name="Szollosi G."/>
            <person name="Zifcakova L."/>
            <person name="Stursova M."/>
            <person name="Spatafora J.W."/>
            <person name="Tedersoo L."/>
            <person name="Vaario L.-M."/>
            <person name="Yamada A."/>
            <person name="Yan M."/>
            <person name="Wang P."/>
            <person name="Xu J."/>
            <person name="Bruns T."/>
            <person name="Baldrian P."/>
            <person name="Vilgalys R."/>
            <person name="Henrissat B."/>
            <person name="Grigoriev I.V."/>
            <person name="Hibbett D."/>
            <person name="Nagy L.G."/>
            <person name="Martin F.M."/>
        </authorList>
    </citation>
    <scope>NUCLEOTIDE SEQUENCE</scope>
    <source>
        <strain evidence="1">P2</strain>
    </source>
</reference>
<protein>
    <submittedName>
        <fullName evidence="1">PhoX domain-containing protein</fullName>
    </submittedName>
</protein>
<name>A0ACB6ZL47_THEGA</name>
<reference evidence="1" key="2">
    <citation type="journal article" date="2020" name="Nat. Commun.">
        <title>Large-scale genome sequencing of mycorrhizal fungi provides insights into the early evolution of symbiotic traits.</title>
        <authorList>
            <person name="Miyauchi S."/>
            <person name="Kiss E."/>
            <person name="Kuo A."/>
            <person name="Drula E."/>
            <person name="Kohler A."/>
            <person name="Sanchez-Garcia M."/>
            <person name="Morin E."/>
            <person name="Andreopoulos B."/>
            <person name="Barry K.W."/>
            <person name="Bonito G."/>
            <person name="Buee M."/>
            <person name="Carver A."/>
            <person name="Chen C."/>
            <person name="Cichocki N."/>
            <person name="Clum A."/>
            <person name="Culley D."/>
            <person name="Crous P.W."/>
            <person name="Fauchery L."/>
            <person name="Girlanda M."/>
            <person name="Hayes R.D."/>
            <person name="Keri Z."/>
            <person name="LaButti K."/>
            <person name="Lipzen A."/>
            <person name="Lombard V."/>
            <person name="Magnuson J."/>
            <person name="Maillard F."/>
            <person name="Murat C."/>
            <person name="Nolan M."/>
            <person name="Ohm R.A."/>
            <person name="Pangilinan J."/>
            <person name="Pereira M.F."/>
            <person name="Perotto S."/>
            <person name="Peter M."/>
            <person name="Pfister S."/>
            <person name="Riley R."/>
            <person name="Sitrit Y."/>
            <person name="Stielow J.B."/>
            <person name="Szollosi G."/>
            <person name="Zifcakova L."/>
            <person name="Stursova M."/>
            <person name="Spatafora J.W."/>
            <person name="Tedersoo L."/>
            <person name="Vaario L.M."/>
            <person name="Yamada A."/>
            <person name="Yan M."/>
            <person name="Wang P."/>
            <person name="Xu J."/>
            <person name="Bruns T."/>
            <person name="Baldrian P."/>
            <person name="Vilgalys R."/>
            <person name="Dunand C."/>
            <person name="Henrissat B."/>
            <person name="Grigoriev I.V."/>
            <person name="Hibbett D."/>
            <person name="Nagy L.G."/>
            <person name="Martin F.M."/>
        </authorList>
    </citation>
    <scope>NUCLEOTIDE SEQUENCE</scope>
    <source>
        <strain evidence="1">P2</strain>
    </source>
</reference>